<dbReference type="AlphaFoldDB" id="A0AAW1IRY6"/>
<evidence type="ECO:0000256" key="1">
    <source>
        <dbReference type="SAM" id="Phobius"/>
    </source>
</evidence>
<dbReference type="Proteomes" id="UP001458880">
    <property type="component" value="Unassembled WGS sequence"/>
</dbReference>
<protein>
    <submittedName>
        <fullName evidence="3">Uncharacterized protein</fullName>
    </submittedName>
</protein>
<evidence type="ECO:0000256" key="2">
    <source>
        <dbReference type="SAM" id="SignalP"/>
    </source>
</evidence>
<dbReference type="PANTHER" id="PTHR21879:SF6">
    <property type="entry name" value="OSIRIS 19, ISOFORM A"/>
    <property type="match status" value="1"/>
</dbReference>
<dbReference type="GO" id="GO:0016020">
    <property type="term" value="C:membrane"/>
    <property type="evidence" value="ECO:0007669"/>
    <property type="project" value="TreeGrafter"/>
</dbReference>
<evidence type="ECO:0000313" key="3">
    <source>
        <dbReference type="EMBL" id="KAK9692582.1"/>
    </source>
</evidence>
<feature type="chain" id="PRO_5043385204" evidence="2">
    <location>
        <begin position="19"/>
        <end position="315"/>
    </location>
</feature>
<dbReference type="PANTHER" id="PTHR21879">
    <property type="entry name" value="FI03362P-RELATED-RELATED"/>
    <property type="match status" value="1"/>
</dbReference>
<sequence>MALIKICAAVAVMSMVSSTPSPTYFWKGTAFDSTVEEMRSMCNNNDAIACLKFKTISFLDNIFQKDSFKLSDNVEINRNSYRSNEITSRSDVNLEDKIDEYVKSHDFNFKLPFGSSVTLDAKNLDLDQLNLKLSFSDSTQSSVTLDAKNLDLDQLNLKLSFSDSTQPEARKSKLKKIFVPILIFILLKAMTLIPLALGVLGLKAWNALQLSFFSFVVSVGLAIFQLCKKLAVDNAAPQVSAHGAWDNAYNNAIMLRDQLTYLKMKKLFRTLKIWHILRIVNNDKMKKLFRTLKIWHILRIVNNEWTWHVNRNDIY</sequence>
<keyword evidence="1" id="KW-1133">Transmembrane helix</keyword>
<feature type="transmembrane region" description="Helical" evidence="1">
    <location>
        <begin position="207"/>
        <end position="227"/>
    </location>
</feature>
<dbReference type="InterPro" id="IPR012464">
    <property type="entry name" value="DUF1676"/>
</dbReference>
<feature type="transmembrane region" description="Helical" evidence="1">
    <location>
        <begin position="177"/>
        <end position="201"/>
    </location>
</feature>
<evidence type="ECO:0000313" key="4">
    <source>
        <dbReference type="Proteomes" id="UP001458880"/>
    </source>
</evidence>
<name>A0AAW1IRY6_POPJA</name>
<reference evidence="3 4" key="1">
    <citation type="journal article" date="2024" name="BMC Genomics">
        <title>De novo assembly and annotation of Popillia japonica's genome with initial clues to its potential as an invasive pest.</title>
        <authorList>
            <person name="Cucini C."/>
            <person name="Boschi S."/>
            <person name="Funari R."/>
            <person name="Cardaioli E."/>
            <person name="Iannotti N."/>
            <person name="Marturano G."/>
            <person name="Paoli F."/>
            <person name="Bruttini M."/>
            <person name="Carapelli A."/>
            <person name="Frati F."/>
            <person name="Nardi F."/>
        </authorList>
    </citation>
    <scope>NUCLEOTIDE SEQUENCE [LARGE SCALE GENOMIC DNA]</scope>
    <source>
        <strain evidence="3">DMR45628</strain>
    </source>
</reference>
<dbReference type="EMBL" id="JASPKY010000576">
    <property type="protein sequence ID" value="KAK9692582.1"/>
    <property type="molecule type" value="Genomic_DNA"/>
</dbReference>
<comment type="caution">
    <text evidence="3">The sequence shown here is derived from an EMBL/GenBank/DDBJ whole genome shotgun (WGS) entry which is preliminary data.</text>
</comment>
<gene>
    <name evidence="3" type="ORF">QE152_g35058</name>
</gene>
<accession>A0AAW1IRY6</accession>
<dbReference type="Pfam" id="PF07898">
    <property type="entry name" value="DUF1676"/>
    <property type="match status" value="1"/>
</dbReference>
<keyword evidence="4" id="KW-1185">Reference proteome</keyword>
<proteinExistence type="predicted"/>
<keyword evidence="2" id="KW-0732">Signal</keyword>
<organism evidence="3 4">
    <name type="scientific">Popillia japonica</name>
    <name type="common">Japanese beetle</name>
    <dbReference type="NCBI Taxonomy" id="7064"/>
    <lineage>
        <taxon>Eukaryota</taxon>
        <taxon>Metazoa</taxon>
        <taxon>Ecdysozoa</taxon>
        <taxon>Arthropoda</taxon>
        <taxon>Hexapoda</taxon>
        <taxon>Insecta</taxon>
        <taxon>Pterygota</taxon>
        <taxon>Neoptera</taxon>
        <taxon>Endopterygota</taxon>
        <taxon>Coleoptera</taxon>
        <taxon>Polyphaga</taxon>
        <taxon>Scarabaeiformia</taxon>
        <taxon>Scarabaeidae</taxon>
        <taxon>Rutelinae</taxon>
        <taxon>Popillia</taxon>
    </lineage>
</organism>
<keyword evidence="1" id="KW-0472">Membrane</keyword>
<keyword evidence="1" id="KW-0812">Transmembrane</keyword>
<feature type="signal peptide" evidence="2">
    <location>
        <begin position="1"/>
        <end position="18"/>
    </location>
</feature>